<protein>
    <submittedName>
        <fullName evidence="3">Uncharacterized protein</fullName>
    </submittedName>
</protein>
<keyword evidence="2" id="KW-0812">Transmembrane</keyword>
<evidence type="ECO:0000256" key="2">
    <source>
        <dbReference type="SAM" id="Phobius"/>
    </source>
</evidence>
<keyword evidence="2" id="KW-1133">Transmembrane helix</keyword>
<sequence length="411" mass="49500">MPTWNPIMYGYTSIQYITQLIYTKQVIEDELYRSKYGKKAPPALNAKTPFRYIIQLLDQVNTYYYNQRYFQYIWDLTIKILIFIILWSVLPMAVTWLLNWFKKKPTTQFQYVRHELKITPTKYTINQDFNVWKRGFERYAKNVTDKTNTLLSLMEESCIEQLEQRLLIRNPNATYEEIIKISSKLFGRNPIYNDPLMEFVLRTQLQNETIFQFIDYLWELFREVENDFNIETEWLHVHRIPNRLIQTTYAFVRLSNADLYPQIVERLNGRLHRNRNLQVKINPQSTPLHVTNAEHSPRIQFELDRIRQRETNWVQERQQLHVQIQNLEQQLQSIQDHTIPVESKLQQLQENPLVSEIESLKTKIQSKKSSLSRWKNSSLKLLVDKAEDSLKILKADLQRKQELLRYVITQI</sequence>
<gene>
    <name evidence="3" type="ORF">OXX778_LOCUS18246</name>
</gene>
<proteinExistence type="predicted"/>
<keyword evidence="2" id="KW-0472">Membrane</keyword>
<evidence type="ECO:0000256" key="1">
    <source>
        <dbReference type="SAM" id="Coils"/>
    </source>
</evidence>
<reference evidence="3" key="1">
    <citation type="submission" date="2021-02" db="EMBL/GenBank/DDBJ databases">
        <authorList>
            <person name="Nowell W R."/>
        </authorList>
    </citation>
    <scope>NUCLEOTIDE SEQUENCE</scope>
    <source>
        <strain evidence="3">Ploen Becks lab</strain>
    </source>
</reference>
<dbReference type="OrthoDB" id="10139212at2759"/>
<accession>A0A814JK64</accession>
<keyword evidence="4" id="KW-1185">Reference proteome</keyword>
<dbReference type="Proteomes" id="UP000663879">
    <property type="component" value="Unassembled WGS sequence"/>
</dbReference>
<dbReference type="EMBL" id="CAJNOC010004968">
    <property type="protein sequence ID" value="CAF1038851.1"/>
    <property type="molecule type" value="Genomic_DNA"/>
</dbReference>
<name>A0A814JK64_9BILA</name>
<keyword evidence="1" id="KW-0175">Coiled coil</keyword>
<comment type="caution">
    <text evidence="3">The sequence shown here is derived from an EMBL/GenBank/DDBJ whole genome shotgun (WGS) entry which is preliminary data.</text>
</comment>
<feature type="coiled-coil region" evidence="1">
    <location>
        <begin position="376"/>
        <end position="403"/>
    </location>
</feature>
<evidence type="ECO:0000313" key="3">
    <source>
        <dbReference type="EMBL" id="CAF1038851.1"/>
    </source>
</evidence>
<feature type="transmembrane region" description="Helical" evidence="2">
    <location>
        <begin position="80"/>
        <end position="101"/>
    </location>
</feature>
<organism evidence="3 4">
    <name type="scientific">Brachionus calyciflorus</name>
    <dbReference type="NCBI Taxonomy" id="104777"/>
    <lineage>
        <taxon>Eukaryota</taxon>
        <taxon>Metazoa</taxon>
        <taxon>Spiralia</taxon>
        <taxon>Gnathifera</taxon>
        <taxon>Rotifera</taxon>
        <taxon>Eurotatoria</taxon>
        <taxon>Monogononta</taxon>
        <taxon>Pseudotrocha</taxon>
        <taxon>Ploima</taxon>
        <taxon>Brachionidae</taxon>
        <taxon>Brachionus</taxon>
    </lineage>
</organism>
<feature type="coiled-coil region" evidence="1">
    <location>
        <begin position="310"/>
        <end position="337"/>
    </location>
</feature>
<evidence type="ECO:0000313" key="4">
    <source>
        <dbReference type="Proteomes" id="UP000663879"/>
    </source>
</evidence>
<dbReference type="AlphaFoldDB" id="A0A814JK64"/>